<accession>A0A089WQZ0</accession>
<evidence type="ECO:0000313" key="2">
    <source>
        <dbReference type="EMBL" id="AIR91001.1"/>
    </source>
</evidence>
<sequence>MADPGEPDPYIDDNLRNPGEPLPDGARPFNPEPDPELPEEPEVAECPQGQVPPEEQSDG</sequence>
<gene>
    <name evidence="2" type="ORF">LK03_17770</name>
</gene>
<dbReference type="Proteomes" id="UP000029493">
    <property type="component" value="Chromosome"/>
</dbReference>
<reference evidence="2 3" key="1">
    <citation type="submission" date="2014-09" db="EMBL/GenBank/DDBJ databases">
        <authorList>
            <person name="Chan K.-G."/>
        </authorList>
    </citation>
    <scope>NUCLEOTIDE SEQUENCE [LARGE SCALE GENOMIC DNA]</scope>
    <source>
        <strain evidence="2 3">ND07</strain>
    </source>
</reference>
<dbReference type="STRING" id="157783.LK03_17770"/>
<feature type="compositionally biased region" description="Acidic residues" evidence="1">
    <location>
        <begin position="1"/>
        <end position="11"/>
    </location>
</feature>
<dbReference type="AlphaFoldDB" id="A0A089WQZ0"/>
<name>A0A089WQZ0_9PSED</name>
<feature type="region of interest" description="Disordered" evidence="1">
    <location>
        <begin position="1"/>
        <end position="59"/>
    </location>
</feature>
<protein>
    <submittedName>
        <fullName evidence="2">Uncharacterized protein</fullName>
    </submittedName>
</protein>
<evidence type="ECO:0000313" key="3">
    <source>
        <dbReference type="Proteomes" id="UP000029493"/>
    </source>
</evidence>
<proteinExistence type="predicted"/>
<keyword evidence="3" id="KW-1185">Reference proteome</keyword>
<dbReference type="EMBL" id="CP009455">
    <property type="protein sequence ID" value="AIR91001.1"/>
    <property type="molecule type" value="Genomic_DNA"/>
</dbReference>
<dbReference type="RefSeq" id="WP_038413672.1">
    <property type="nucleotide sequence ID" value="NZ_CP009455.1"/>
</dbReference>
<organism evidence="2 3">
    <name type="scientific">Pseudomonas cremoricolorata</name>
    <dbReference type="NCBI Taxonomy" id="157783"/>
    <lineage>
        <taxon>Bacteria</taxon>
        <taxon>Pseudomonadati</taxon>
        <taxon>Pseudomonadota</taxon>
        <taxon>Gammaproteobacteria</taxon>
        <taxon>Pseudomonadales</taxon>
        <taxon>Pseudomonadaceae</taxon>
        <taxon>Pseudomonas</taxon>
    </lineage>
</organism>
<evidence type="ECO:0000256" key="1">
    <source>
        <dbReference type="SAM" id="MobiDB-lite"/>
    </source>
</evidence>
<dbReference type="KEGG" id="psw:LK03_17770"/>
<feature type="compositionally biased region" description="Acidic residues" evidence="1">
    <location>
        <begin position="33"/>
        <end position="43"/>
    </location>
</feature>